<dbReference type="GO" id="GO:0031023">
    <property type="term" value="P:microtubule organizing center organization"/>
    <property type="evidence" value="ECO:0007669"/>
    <property type="project" value="TreeGrafter"/>
</dbReference>
<reference evidence="1" key="2">
    <citation type="submission" date="2025-09" db="UniProtKB">
        <authorList>
            <consortium name="Ensembl"/>
        </authorList>
    </citation>
    <scope>IDENTIFICATION</scope>
</reference>
<reference evidence="1" key="1">
    <citation type="submission" date="2025-08" db="UniProtKB">
        <authorList>
            <consortium name="Ensembl"/>
        </authorList>
    </citation>
    <scope>IDENTIFICATION</scope>
</reference>
<dbReference type="GO" id="GO:0051225">
    <property type="term" value="P:spindle assembly"/>
    <property type="evidence" value="ECO:0007669"/>
    <property type="project" value="TreeGrafter"/>
</dbReference>
<evidence type="ECO:0000313" key="2">
    <source>
        <dbReference type="Proteomes" id="UP000694388"/>
    </source>
</evidence>
<protein>
    <recommendedName>
        <fullName evidence="3">HAUS augmin-like complex subunit 7</fullName>
    </recommendedName>
</protein>
<dbReference type="PANTHER" id="PTHR14352">
    <property type="entry name" value="HAUS AUGMIN-LIKE COMPLEX SUBUNIT 7"/>
    <property type="match status" value="1"/>
</dbReference>
<sequence>MANVDEISLRADKLHRRLQYLGCPLLRIPAGVESPVALLYSPGELHMQLMQWAFSRFSLQFQTSDDLTATAFSPDSDDTRAKQLVKFGTVMGLCEEEDLDLITGRACPAKQLDLLEKLLDQIDVMEKLKSTSALPALHALTMCDFLAELRNRHITTAIHPDSCAWRLLGLGQPPRSSLPRFPKNLKKQSEQMEENNYLLQELEELRRKIHPRHKLPDQNSQ</sequence>
<keyword evidence="2" id="KW-1185">Reference proteome</keyword>
<dbReference type="PANTHER" id="PTHR14352:SF2">
    <property type="entry name" value="HAUS AUGMIN-LIKE COMPLEX SUBUNIT 7"/>
    <property type="match status" value="1"/>
</dbReference>
<evidence type="ECO:0008006" key="3">
    <source>
        <dbReference type="Google" id="ProtNLM"/>
    </source>
</evidence>
<organism evidence="1 2">
    <name type="scientific">Eptatretus burgeri</name>
    <name type="common">Inshore hagfish</name>
    <dbReference type="NCBI Taxonomy" id="7764"/>
    <lineage>
        <taxon>Eukaryota</taxon>
        <taxon>Metazoa</taxon>
        <taxon>Chordata</taxon>
        <taxon>Craniata</taxon>
        <taxon>Vertebrata</taxon>
        <taxon>Cyclostomata</taxon>
        <taxon>Myxini</taxon>
        <taxon>Myxiniformes</taxon>
        <taxon>Myxinidae</taxon>
        <taxon>Eptatretinae</taxon>
        <taxon>Eptatretus</taxon>
    </lineage>
</organism>
<proteinExistence type="predicted"/>
<dbReference type="Proteomes" id="UP000694388">
    <property type="component" value="Unplaced"/>
</dbReference>
<accession>A0A8C4WQS1</accession>
<name>A0A8C4WQS1_EPTBU</name>
<dbReference type="AlphaFoldDB" id="A0A8C4WQS1"/>
<dbReference type="GO" id="GO:0051011">
    <property type="term" value="F:microtubule minus-end binding"/>
    <property type="evidence" value="ECO:0007669"/>
    <property type="project" value="TreeGrafter"/>
</dbReference>
<dbReference type="Ensembl" id="ENSEBUT00000009068.1">
    <property type="protein sequence ID" value="ENSEBUP00000008562.1"/>
    <property type="gene ID" value="ENSEBUG00000005542.1"/>
</dbReference>
<evidence type="ECO:0000313" key="1">
    <source>
        <dbReference type="Ensembl" id="ENSEBUP00000008562.1"/>
    </source>
</evidence>
<dbReference type="InterPro" id="IPR029711">
    <property type="entry name" value="Haus7-like"/>
</dbReference>
<dbReference type="GO" id="GO:0070652">
    <property type="term" value="C:HAUS complex"/>
    <property type="evidence" value="ECO:0007669"/>
    <property type="project" value="TreeGrafter"/>
</dbReference>